<dbReference type="EMBL" id="JAQQFM010000002">
    <property type="protein sequence ID" value="MFL9923497.1"/>
    <property type="molecule type" value="Genomic_DNA"/>
</dbReference>
<sequence length="1000" mass="109469">METNYTYDIYGNKVAIVTSSTATGTATVAPRTYSSTYDANGQFPVVSSNALSQSETRSYDARFGRINSLVGPNGLKTQWQYDGFGRQIKEIRADGTQTKWEYLYCAGINNGTVTCPKLASYVIVTTHLASDGERAIAPWSKIYFDSLNREVKTETVGFDGSSIVVEDTQYDNLGRVSRTSLPYYSHQTVQWRTLTYDALNRVVVATAPDGSQNRMAYNGLATTVTNALNQTQTKVKNSQGQVIKVTDAQSNNLTYQYDAIGNLTATTDPKGNVVAMSYDLRGRKTGMVDPDMGAWSYVYNGFGELVRQTDAKGQVSTISYDKLGRMNSRSEPDLVSTWLYDSCAKGIGKLCRISSDNGYQKTNSYDSLGRNVSTSTNIDAAYSEGVSYDPNGRITTQTYPTGLVIRYVYTSLGYLKEVRNNQTDALLWRADTQNAMGQILQQTYGNNVVTQQVFEASTGRLKNVYAGAGNSVQNFSYQYDQLGNLVSRADGNQSLTETFLYDSLNRVTNAVVNSPQAGLASTNYSYDAVGNITNRSDLGTYVYGPANGRPHALKELNFIHGGKLQYNYDANGALISEVAVDSTGAVIADRGRNETYTSYGMLKTVNSPSVGLSFVYGPDHQRIKQVAPSATTIYLNPDNTGGLFYEKDIKADGSTEHKHYITAGGAVIALIKQTGATQVINYMHRDQLGSTTTITDGQGNVMERLAYEPFGKRRLPGGATDAEGAVVGVNTDRGFTNHEHLEELGLIHMNGRVYDPALGRFMSADPNIQAPFDIQSHNRYAYVLNRPLHLVDPSGYLPDIEVHGDRGGRSERDIPDRDRYDNRYETRENPQKQAAVAIPVVPPPVLLPVPVVHDFHYVPGKLPSFPPPTTWSVPKINDLWGKGPYLVDPRMGLLAAINSLAVAIAQSILAGNGIDSGGASASPPPEGEDGNSNDKQKKGKPERNVDQNKQVNDAGRDAKLNSQQRKDLGRAVEYESRAQGSNLGYKDIREIAELIKKGQY</sequence>
<dbReference type="InterPro" id="IPR031325">
    <property type="entry name" value="RHS_repeat"/>
</dbReference>
<evidence type="ECO:0000256" key="1">
    <source>
        <dbReference type="ARBA" id="ARBA00022737"/>
    </source>
</evidence>
<organism evidence="4 5">
    <name type="scientific">Herbaspirillum lusitanum</name>
    <dbReference type="NCBI Taxonomy" id="213312"/>
    <lineage>
        <taxon>Bacteria</taxon>
        <taxon>Pseudomonadati</taxon>
        <taxon>Pseudomonadota</taxon>
        <taxon>Betaproteobacteria</taxon>
        <taxon>Burkholderiales</taxon>
        <taxon>Oxalobacteraceae</taxon>
        <taxon>Herbaspirillum</taxon>
    </lineage>
</organism>
<evidence type="ECO:0000313" key="5">
    <source>
        <dbReference type="Proteomes" id="UP001629246"/>
    </source>
</evidence>
<gene>
    <name evidence="4" type="ORF">PQR62_04420</name>
</gene>
<dbReference type="Proteomes" id="UP001629246">
    <property type="component" value="Unassembled WGS sequence"/>
</dbReference>
<dbReference type="InterPro" id="IPR006530">
    <property type="entry name" value="YD"/>
</dbReference>
<feature type="domain" description="Teneurin-like YD-shell" evidence="3">
    <location>
        <begin position="479"/>
        <end position="765"/>
    </location>
</feature>
<name>A0ABW9A539_9BURK</name>
<dbReference type="NCBIfam" id="TIGR03696">
    <property type="entry name" value="Rhs_assc_core"/>
    <property type="match status" value="1"/>
</dbReference>
<comment type="caution">
    <text evidence="4">The sequence shown here is derived from an EMBL/GenBank/DDBJ whole genome shotgun (WGS) entry which is preliminary data.</text>
</comment>
<feature type="compositionally biased region" description="Basic and acidic residues" evidence="2">
    <location>
        <begin position="932"/>
        <end position="946"/>
    </location>
</feature>
<dbReference type="InterPro" id="IPR056823">
    <property type="entry name" value="TEN-like_YD-shell"/>
</dbReference>
<dbReference type="RefSeq" id="WP_408155204.1">
    <property type="nucleotide sequence ID" value="NZ_JAQQFM010000002.1"/>
</dbReference>
<evidence type="ECO:0000256" key="2">
    <source>
        <dbReference type="SAM" id="MobiDB-lite"/>
    </source>
</evidence>
<accession>A0ABW9A539</accession>
<dbReference type="Pfam" id="PF25023">
    <property type="entry name" value="TEN_YD-shell"/>
    <property type="match status" value="1"/>
</dbReference>
<evidence type="ECO:0000259" key="3">
    <source>
        <dbReference type="Pfam" id="PF25023"/>
    </source>
</evidence>
<dbReference type="PANTHER" id="PTHR32305">
    <property type="match status" value="1"/>
</dbReference>
<feature type="region of interest" description="Disordered" evidence="2">
    <location>
        <begin position="801"/>
        <end position="820"/>
    </location>
</feature>
<protein>
    <recommendedName>
        <fullName evidence="3">Teneurin-like YD-shell domain-containing protein</fullName>
    </recommendedName>
</protein>
<dbReference type="InterPro" id="IPR022385">
    <property type="entry name" value="Rhs_assc_core"/>
</dbReference>
<dbReference type="InterPro" id="IPR050708">
    <property type="entry name" value="T6SS_VgrG/RHS"/>
</dbReference>
<reference evidence="4 5" key="1">
    <citation type="journal article" date="2024" name="Chem. Sci.">
        <title>Discovery of megapolipeptins by genome mining of a Burkholderiales bacteria collection.</title>
        <authorList>
            <person name="Paulo B.S."/>
            <person name="Recchia M.J.J."/>
            <person name="Lee S."/>
            <person name="Fergusson C.H."/>
            <person name="Romanowski S.B."/>
            <person name="Hernandez A."/>
            <person name="Krull N."/>
            <person name="Liu D.Y."/>
            <person name="Cavanagh H."/>
            <person name="Bos A."/>
            <person name="Gray C.A."/>
            <person name="Murphy B.T."/>
            <person name="Linington R.G."/>
            <person name="Eustaquio A.S."/>
        </authorList>
    </citation>
    <scope>NUCLEOTIDE SEQUENCE [LARGE SCALE GENOMIC DNA]</scope>
    <source>
        <strain evidence="4 5">RL21-008-BIB-A</strain>
    </source>
</reference>
<dbReference type="Pfam" id="PF05593">
    <property type="entry name" value="RHS_repeat"/>
    <property type="match status" value="4"/>
</dbReference>
<feature type="compositionally biased region" description="Basic and acidic residues" evidence="2">
    <location>
        <begin position="954"/>
        <end position="976"/>
    </location>
</feature>
<dbReference type="NCBIfam" id="TIGR01643">
    <property type="entry name" value="YD_repeat_2x"/>
    <property type="match status" value="4"/>
</dbReference>
<dbReference type="PANTHER" id="PTHR32305:SF15">
    <property type="entry name" value="PROTEIN RHSA-RELATED"/>
    <property type="match status" value="1"/>
</dbReference>
<proteinExistence type="predicted"/>
<feature type="region of interest" description="Disordered" evidence="2">
    <location>
        <begin position="915"/>
        <end position="976"/>
    </location>
</feature>
<keyword evidence="1" id="KW-0677">Repeat</keyword>
<dbReference type="Gene3D" id="2.180.10.10">
    <property type="entry name" value="RHS repeat-associated core"/>
    <property type="match status" value="2"/>
</dbReference>
<evidence type="ECO:0000313" key="4">
    <source>
        <dbReference type="EMBL" id="MFL9923497.1"/>
    </source>
</evidence>
<keyword evidence="5" id="KW-1185">Reference proteome</keyword>